<feature type="domain" description="ACT" evidence="1">
    <location>
        <begin position="21"/>
        <end position="102"/>
    </location>
</feature>
<dbReference type="SUPFAM" id="SSF55021">
    <property type="entry name" value="ACT-like"/>
    <property type="match status" value="1"/>
</dbReference>
<dbReference type="InterPro" id="IPR050855">
    <property type="entry name" value="NDM-1-like"/>
</dbReference>
<dbReference type="InterPro" id="IPR045865">
    <property type="entry name" value="ACT-like_dom_sf"/>
</dbReference>
<sequence length="528" mass="58788">MCSNLFHIYRSVSGNEDYLCKVMVFVADRPGSLAALASIFASHNVNITSFHYNRSEHPNRVLVEGKSNDLQSLQNVCRKLNEQGMLDEESHASVLELGVLDTQNILKLKGHLQHRPGSLAAFAALLRNHGANVIYMAYNEAVSEVTATVSLATRSAREIDELLKDLNEHGYYYSLEYQGTEQEETENVIGLNLVERFFFRLKRLLGTEDIDRLKKVVESSQRMSEALARFSREAGKNLEAGKVFTNVLAFASTSLCRTGPGFSYRRLPALPLGSIVFHAFRLPTGGNIYMLQSDEEVVMVDGGYGVYYEDVKRMLRENGLDPARIRRIYLSHADADHAGLSGYFASEFGSRVFLHPDACGILENENRAWGSGSPLAGLNHYFTVLVNTFTKSAAPSAWEAYGTGDLGRLNGLRVIDTFTVGGQTFKVLESMGGHIPGQVFFIGVESGLIFTGDYLMLLASLGPEEREFLNLPKFMMTSTNTNSLLFRREMQALKEIVLGLDAELYERNRGAIVAPGHGDYYPARWLNR</sequence>
<evidence type="ECO:0000259" key="1">
    <source>
        <dbReference type="PROSITE" id="PS51671"/>
    </source>
</evidence>
<dbReference type="OrthoDB" id="9762152at2"/>
<dbReference type="CDD" id="cd02116">
    <property type="entry name" value="ACT"/>
    <property type="match status" value="1"/>
</dbReference>
<dbReference type="Proteomes" id="UP000222564">
    <property type="component" value="Unassembled WGS sequence"/>
</dbReference>
<dbReference type="InterPro" id="IPR036866">
    <property type="entry name" value="RibonucZ/Hydroxyglut_hydro"/>
</dbReference>
<reference evidence="2 3" key="1">
    <citation type="submission" date="2013-09" db="EMBL/GenBank/DDBJ databases">
        <title>Biodegradation of hydrocarbons in the deep terrestrial subsurface : characterization of a microbial consortium composed of two Desulfotomaculum species originating from a deep geological formation.</title>
        <authorList>
            <person name="Aullo T."/>
            <person name="Berlendis S."/>
            <person name="Lascourreges J.-F."/>
            <person name="Dessort D."/>
            <person name="Saint-Laurent S."/>
            <person name="Schraauwers B."/>
            <person name="Mas J."/>
            <person name="Magot M."/>
            <person name="Ranchou-Peyruse A."/>
        </authorList>
    </citation>
    <scope>NUCLEOTIDE SEQUENCE [LARGE SCALE GENOMIC DNA]</scope>
    <source>
        <strain evidence="2 3">Bs107</strain>
    </source>
</reference>
<dbReference type="SUPFAM" id="SSF56281">
    <property type="entry name" value="Metallo-hydrolase/oxidoreductase"/>
    <property type="match status" value="1"/>
</dbReference>
<dbReference type="Gene3D" id="3.60.15.10">
    <property type="entry name" value="Ribonuclease Z/Hydroxyacylglutathione hydrolase-like"/>
    <property type="match status" value="1"/>
</dbReference>
<dbReference type="SMART" id="SM00849">
    <property type="entry name" value="Lactamase_B"/>
    <property type="match status" value="1"/>
</dbReference>
<organism evidence="2 3">
    <name type="scientific">Desulforamulus profundi</name>
    <dbReference type="NCBI Taxonomy" id="1383067"/>
    <lineage>
        <taxon>Bacteria</taxon>
        <taxon>Bacillati</taxon>
        <taxon>Bacillota</taxon>
        <taxon>Clostridia</taxon>
        <taxon>Eubacteriales</taxon>
        <taxon>Peptococcaceae</taxon>
        <taxon>Desulforamulus</taxon>
    </lineage>
</organism>
<dbReference type="Gene3D" id="3.30.2130.10">
    <property type="entry name" value="VC0802-like"/>
    <property type="match status" value="1"/>
</dbReference>
<accession>A0A2C6MHR0</accession>
<feature type="domain" description="ACT" evidence="1">
    <location>
        <begin position="107"/>
        <end position="182"/>
    </location>
</feature>
<protein>
    <submittedName>
        <fullName evidence="2">Beta-lactamase</fullName>
    </submittedName>
</protein>
<dbReference type="PANTHER" id="PTHR42951">
    <property type="entry name" value="METALLO-BETA-LACTAMASE DOMAIN-CONTAINING"/>
    <property type="match status" value="1"/>
</dbReference>
<dbReference type="RefSeq" id="WP_099082302.1">
    <property type="nucleotide sequence ID" value="NZ_AWQQ01000024.1"/>
</dbReference>
<dbReference type="Pfam" id="PF00753">
    <property type="entry name" value="Lactamase_B"/>
    <property type="match status" value="1"/>
</dbReference>
<dbReference type="Pfam" id="PF01842">
    <property type="entry name" value="ACT"/>
    <property type="match status" value="1"/>
</dbReference>
<dbReference type="PROSITE" id="PS51671">
    <property type="entry name" value="ACT"/>
    <property type="match status" value="2"/>
</dbReference>
<evidence type="ECO:0000313" key="2">
    <source>
        <dbReference type="EMBL" id="PHJ39322.1"/>
    </source>
</evidence>
<dbReference type="InterPro" id="IPR001279">
    <property type="entry name" value="Metallo-B-lactamas"/>
</dbReference>
<dbReference type="AlphaFoldDB" id="A0A2C6MHR0"/>
<keyword evidence="3" id="KW-1185">Reference proteome</keyword>
<evidence type="ECO:0000313" key="3">
    <source>
        <dbReference type="Proteomes" id="UP000222564"/>
    </source>
</evidence>
<name>A0A2C6MHR0_9FIRM</name>
<dbReference type="EMBL" id="AWQQ01000024">
    <property type="protein sequence ID" value="PHJ39322.1"/>
    <property type="molecule type" value="Genomic_DNA"/>
</dbReference>
<gene>
    <name evidence="2" type="ORF">P378_04110</name>
</gene>
<comment type="caution">
    <text evidence="2">The sequence shown here is derived from an EMBL/GenBank/DDBJ whole genome shotgun (WGS) entry which is preliminary data.</text>
</comment>
<proteinExistence type="predicted"/>
<dbReference type="InterPro" id="IPR002912">
    <property type="entry name" value="ACT_dom"/>
</dbReference>